<name>A0A9J6GVS7_HAELO</name>
<accession>A0A9J6GVS7</accession>
<sequence>MNLLSELAEQALAAQRDRLSSTNSERSILDELGIFTTMAAGLPSSPPPWTASIPLTDGKPLPRGMERLSRNSARRRRFAKAHNFSVMNKLPVTHTIVYTGMAVTSVPLRNNTSEEDENDPVHVCAVACVDTTHCVGNVGLFTSTATADTAYKDLLALLHAAQWMRNTFEPRDTPQKLLLFTYSAHPYNICRRVSGASSSYPGILGTLVAIFMELHSWLNKTASIAWVPPIRVLREMSGLTVRQELWLDNEDR</sequence>
<protein>
    <submittedName>
        <fullName evidence="1">Uncharacterized protein</fullName>
    </submittedName>
</protein>
<dbReference type="EMBL" id="JABSTR010000009">
    <property type="protein sequence ID" value="KAH9378792.1"/>
    <property type="molecule type" value="Genomic_DNA"/>
</dbReference>
<proteinExistence type="predicted"/>
<dbReference type="AlphaFoldDB" id="A0A9J6GVS7"/>
<evidence type="ECO:0000313" key="1">
    <source>
        <dbReference type="EMBL" id="KAH9378792.1"/>
    </source>
</evidence>
<reference evidence="1 2" key="1">
    <citation type="journal article" date="2020" name="Cell">
        <title>Large-Scale Comparative Analyses of Tick Genomes Elucidate Their Genetic Diversity and Vector Capacities.</title>
        <authorList>
            <consortium name="Tick Genome and Microbiome Consortium (TIGMIC)"/>
            <person name="Jia N."/>
            <person name="Wang J."/>
            <person name="Shi W."/>
            <person name="Du L."/>
            <person name="Sun Y."/>
            <person name="Zhan W."/>
            <person name="Jiang J.F."/>
            <person name="Wang Q."/>
            <person name="Zhang B."/>
            <person name="Ji P."/>
            <person name="Bell-Sakyi L."/>
            <person name="Cui X.M."/>
            <person name="Yuan T.T."/>
            <person name="Jiang B.G."/>
            <person name="Yang W.F."/>
            <person name="Lam T.T."/>
            <person name="Chang Q.C."/>
            <person name="Ding S.J."/>
            <person name="Wang X.J."/>
            <person name="Zhu J.G."/>
            <person name="Ruan X.D."/>
            <person name="Zhao L."/>
            <person name="Wei J.T."/>
            <person name="Ye R.Z."/>
            <person name="Que T.C."/>
            <person name="Du C.H."/>
            <person name="Zhou Y.H."/>
            <person name="Cheng J.X."/>
            <person name="Dai P.F."/>
            <person name="Guo W.B."/>
            <person name="Han X.H."/>
            <person name="Huang E.J."/>
            <person name="Li L.F."/>
            <person name="Wei W."/>
            <person name="Gao Y.C."/>
            <person name="Liu J.Z."/>
            <person name="Shao H.Z."/>
            <person name="Wang X."/>
            <person name="Wang C.C."/>
            <person name="Yang T.C."/>
            <person name="Huo Q.B."/>
            <person name="Li W."/>
            <person name="Chen H.Y."/>
            <person name="Chen S.E."/>
            <person name="Zhou L.G."/>
            <person name="Ni X.B."/>
            <person name="Tian J.H."/>
            <person name="Sheng Y."/>
            <person name="Liu T."/>
            <person name="Pan Y.S."/>
            <person name="Xia L.Y."/>
            <person name="Li J."/>
            <person name="Zhao F."/>
            <person name="Cao W.C."/>
        </authorList>
    </citation>
    <scope>NUCLEOTIDE SEQUENCE [LARGE SCALE GENOMIC DNA]</scope>
    <source>
        <strain evidence="1">HaeL-2018</strain>
    </source>
</reference>
<evidence type="ECO:0000313" key="2">
    <source>
        <dbReference type="Proteomes" id="UP000821853"/>
    </source>
</evidence>
<organism evidence="1 2">
    <name type="scientific">Haemaphysalis longicornis</name>
    <name type="common">Bush tick</name>
    <dbReference type="NCBI Taxonomy" id="44386"/>
    <lineage>
        <taxon>Eukaryota</taxon>
        <taxon>Metazoa</taxon>
        <taxon>Ecdysozoa</taxon>
        <taxon>Arthropoda</taxon>
        <taxon>Chelicerata</taxon>
        <taxon>Arachnida</taxon>
        <taxon>Acari</taxon>
        <taxon>Parasitiformes</taxon>
        <taxon>Ixodida</taxon>
        <taxon>Ixodoidea</taxon>
        <taxon>Ixodidae</taxon>
        <taxon>Haemaphysalinae</taxon>
        <taxon>Haemaphysalis</taxon>
    </lineage>
</organism>
<keyword evidence="2" id="KW-1185">Reference proteome</keyword>
<dbReference type="Proteomes" id="UP000821853">
    <property type="component" value="Unassembled WGS sequence"/>
</dbReference>
<gene>
    <name evidence="1" type="ORF">HPB48_018950</name>
</gene>
<dbReference type="VEuPathDB" id="VectorBase:HLOH_055893"/>
<comment type="caution">
    <text evidence="1">The sequence shown here is derived from an EMBL/GenBank/DDBJ whole genome shotgun (WGS) entry which is preliminary data.</text>
</comment>